<accession>A0A815NXC0</accession>
<evidence type="ECO:0000313" key="3">
    <source>
        <dbReference type="Proteomes" id="UP000663864"/>
    </source>
</evidence>
<dbReference type="EMBL" id="CAJNOT010004680">
    <property type="protein sequence ID" value="CAF1441269.1"/>
    <property type="molecule type" value="Genomic_DNA"/>
</dbReference>
<feature type="transmembrane region" description="Helical" evidence="1">
    <location>
        <begin position="20"/>
        <end position="37"/>
    </location>
</feature>
<sequence>MKNLLYIPINLFKFLWNNLMSLPWWLLIPLLFLLGLYA</sequence>
<keyword evidence="1" id="KW-1133">Transmembrane helix</keyword>
<evidence type="ECO:0000256" key="1">
    <source>
        <dbReference type="SAM" id="Phobius"/>
    </source>
</evidence>
<organism evidence="2 3">
    <name type="scientific">Rotaria sordida</name>
    <dbReference type="NCBI Taxonomy" id="392033"/>
    <lineage>
        <taxon>Eukaryota</taxon>
        <taxon>Metazoa</taxon>
        <taxon>Spiralia</taxon>
        <taxon>Gnathifera</taxon>
        <taxon>Rotifera</taxon>
        <taxon>Eurotatoria</taxon>
        <taxon>Bdelloidea</taxon>
        <taxon>Philodinida</taxon>
        <taxon>Philodinidae</taxon>
        <taxon>Rotaria</taxon>
    </lineage>
</organism>
<proteinExistence type="predicted"/>
<protein>
    <submittedName>
        <fullName evidence="2">Uncharacterized protein</fullName>
    </submittedName>
</protein>
<keyword evidence="1" id="KW-0812">Transmembrane</keyword>
<keyword evidence="1" id="KW-0472">Membrane</keyword>
<reference evidence="2" key="1">
    <citation type="submission" date="2021-02" db="EMBL/GenBank/DDBJ databases">
        <authorList>
            <person name="Nowell W R."/>
        </authorList>
    </citation>
    <scope>NUCLEOTIDE SEQUENCE</scope>
</reference>
<dbReference type="Proteomes" id="UP000663864">
    <property type="component" value="Unassembled WGS sequence"/>
</dbReference>
<name>A0A815NXC0_9BILA</name>
<comment type="caution">
    <text evidence="2">The sequence shown here is derived from an EMBL/GenBank/DDBJ whole genome shotgun (WGS) entry which is preliminary data.</text>
</comment>
<dbReference type="AlphaFoldDB" id="A0A815NXC0"/>
<evidence type="ECO:0000313" key="2">
    <source>
        <dbReference type="EMBL" id="CAF1441269.1"/>
    </source>
</evidence>
<feature type="non-terminal residue" evidence="2">
    <location>
        <position position="38"/>
    </location>
</feature>
<gene>
    <name evidence="2" type="ORF">ZHD862_LOCUS34831</name>
</gene>